<dbReference type="Gene3D" id="1.20.1250.20">
    <property type="entry name" value="MFS general substrate transporter like domains"/>
    <property type="match status" value="1"/>
</dbReference>
<evidence type="ECO:0000256" key="3">
    <source>
        <dbReference type="ARBA" id="ARBA00022475"/>
    </source>
</evidence>
<evidence type="ECO:0000256" key="2">
    <source>
        <dbReference type="ARBA" id="ARBA00022448"/>
    </source>
</evidence>
<dbReference type="CDD" id="cd06173">
    <property type="entry name" value="MFS_MefA_like"/>
    <property type="match status" value="1"/>
</dbReference>
<dbReference type="GO" id="GO:0022857">
    <property type="term" value="F:transmembrane transporter activity"/>
    <property type="evidence" value="ECO:0007669"/>
    <property type="project" value="InterPro"/>
</dbReference>
<reference evidence="8" key="1">
    <citation type="submission" date="2018-06" db="EMBL/GenBank/DDBJ databases">
        <authorList>
            <person name="Zhirakovskaya E."/>
        </authorList>
    </citation>
    <scope>NUCLEOTIDE SEQUENCE</scope>
</reference>
<feature type="transmembrane region" description="Helical" evidence="7">
    <location>
        <begin position="294"/>
        <end position="315"/>
    </location>
</feature>
<keyword evidence="2" id="KW-0813">Transport</keyword>
<evidence type="ECO:0000313" key="8">
    <source>
        <dbReference type="EMBL" id="VAV89801.1"/>
    </source>
</evidence>
<proteinExistence type="predicted"/>
<protein>
    <submittedName>
        <fullName evidence="8">1-acyl-sn-glycerol-3-phosphate acyltransferase</fullName>
        <ecNumber evidence="8">2.3.1.51</ecNumber>
    </submittedName>
</protein>
<keyword evidence="8" id="KW-0808">Transferase</keyword>
<feature type="transmembrane region" description="Helical" evidence="7">
    <location>
        <begin position="402"/>
        <end position="420"/>
    </location>
</feature>
<accession>A0A3B0RCW1</accession>
<comment type="subcellular location">
    <subcellularLocation>
        <location evidence="1">Cell membrane</location>
        <topology evidence="1">Multi-pass membrane protein</topology>
    </subcellularLocation>
</comment>
<feature type="transmembrane region" description="Helical" evidence="7">
    <location>
        <begin position="177"/>
        <end position="197"/>
    </location>
</feature>
<evidence type="ECO:0000256" key="6">
    <source>
        <dbReference type="ARBA" id="ARBA00023136"/>
    </source>
</evidence>
<feature type="transmembrane region" description="Helical" evidence="7">
    <location>
        <begin position="377"/>
        <end position="396"/>
    </location>
</feature>
<feature type="transmembrane region" description="Helical" evidence="7">
    <location>
        <begin position="95"/>
        <end position="128"/>
    </location>
</feature>
<organism evidence="8">
    <name type="scientific">hydrothermal vent metagenome</name>
    <dbReference type="NCBI Taxonomy" id="652676"/>
    <lineage>
        <taxon>unclassified sequences</taxon>
        <taxon>metagenomes</taxon>
        <taxon>ecological metagenomes</taxon>
    </lineage>
</organism>
<keyword evidence="3" id="KW-1003">Cell membrane</keyword>
<dbReference type="InterPro" id="IPR036259">
    <property type="entry name" value="MFS_trans_sf"/>
</dbReference>
<dbReference type="Pfam" id="PF07690">
    <property type="entry name" value="MFS_1"/>
    <property type="match status" value="1"/>
</dbReference>
<dbReference type="PANTHER" id="PTHR43266:SF2">
    <property type="entry name" value="MAJOR FACILITATOR SUPERFAMILY (MFS) PROFILE DOMAIN-CONTAINING PROTEIN"/>
    <property type="match status" value="1"/>
</dbReference>
<dbReference type="GO" id="GO:0005886">
    <property type="term" value="C:plasma membrane"/>
    <property type="evidence" value="ECO:0007669"/>
    <property type="project" value="UniProtKB-SubCell"/>
</dbReference>
<dbReference type="SUPFAM" id="SSF103473">
    <property type="entry name" value="MFS general substrate transporter"/>
    <property type="match status" value="1"/>
</dbReference>
<evidence type="ECO:0000256" key="7">
    <source>
        <dbReference type="SAM" id="Phobius"/>
    </source>
</evidence>
<dbReference type="InterPro" id="IPR011701">
    <property type="entry name" value="MFS"/>
</dbReference>
<feature type="transmembrane region" description="Helical" evidence="7">
    <location>
        <begin position="267"/>
        <end position="287"/>
    </location>
</feature>
<keyword evidence="5 7" id="KW-1133">Transmembrane helix</keyword>
<dbReference type="PANTHER" id="PTHR43266">
    <property type="entry name" value="MACROLIDE-EFFLUX PROTEIN"/>
    <property type="match status" value="1"/>
</dbReference>
<keyword evidence="8" id="KW-0012">Acyltransferase</keyword>
<keyword evidence="6 7" id="KW-0472">Membrane</keyword>
<feature type="transmembrane region" description="Helical" evidence="7">
    <location>
        <begin position="237"/>
        <end position="255"/>
    </location>
</feature>
<evidence type="ECO:0000256" key="5">
    <source>
        <dbReference type="ARBA" id="ARBA00022989"/>
    </source>
</evidence>
<dbReference type="AlphaFoldDB" id="A0A3B0RCW1"/>
<dbReference type="GO" id="GO:0003841">
    <property type="term" value="F:1-acylglycerol-3-phosphate O-acyltransferase activity"/>
    <property type="evidence" value="ECO:0007669"/>
    <property type="project" value="UniProtKB-EC"/>
</dbReference>
<sequence>MSAKITGQLLTQRKFAPLLVAQALGAFNDNIIKFSLMILTGYGLLKFGTIPDRYMVPLAANTFVIPIFLFSAISGQLADKIDRAKIMRMAKLGEIFLMGLAAAGFLLHSAPILFVTLFLMGTQSAIFAPARLASMPYFLNDDELVPGNALVSGNVFLFTLSGSLFGTLLVAKPSGPLLITAVLILCSLAGWFAIRFLPKAPPPDENLKVNPNFLASTFQLLKFVTEDPKILRPIIGIAWFYGMGGAFLAVLPIYVKDVLGLDNSVVAVFIAIFSVGAALGSISCGILSSKQNAILYSIAGLCALTIFTAGTYLLSNQFPALDYTTAGPFLADSRNWPLMVSMFGSSIASGMFVVPLQAMAQRRAHVDVKARTMAGSALMNAVAAIIGQFTLVYTGLAGLSVQSAFFGMAFISGLGAIYMIRSKMKGAF</sequence>
<feature type="transmembrane region" description="Helical" evidence="7">
    <location>
        <begin position="54"/>
        <end position="74"/>
    </location>
</feature>
<evidence type="ECO:0000256" key="4">
    <source>
        <dbReference type="ARBA" id="ARBA00022692"/>
    </source>
</evidence>
<keyword evidence="4 7" id="KW-0812">Transmembrane</keyword>
<evidence type="ECO:0000256" key="1">
    <source>
        <dbReference type="ARBA" id="ARBA00004651"/>
    </source>
</evidence>
<name>A0A3B0RCW1_9ZZZZ</name>
<dbReference type="EMBL" id="UOEE01000095">
    <property type="protein sequence ID" value="VAV89801.1"/>
    <property type="molecule type" value="Genomic_DNA"/>
</dbReference>
<feature type="transmembrane region" description="Helical" evidence="7">
    <location>
        <begin position="335"/>
        <end position="356"/>
    </location>
</feature>
<dbReference type="EC" id="2.3.1.51" evidence="8"/>
<gene>
    <name evidence="8" type="ORF">MNBD_ALPHA06-692</name>
</gene>